<feature type="transmembrane region" description="Helical" evidence="6">
    <location>
        <begin position="261"/>
        <end position="282"/>
    </location>
</feature>
<feature type="compositionally biased region" description="Low complexity" evidence="5">
    <location>
        <begin position="494"/>
        <end position="533"/>
    </location>
</feature>
<organism evidence="7">
    <name type="scientific">Dichomitus squalens</name>
    <dbReference type="NCBI Taxonomy" id="114155"/>
    <lineage>
        <taxon>Eukaryota</taxon>
        <taxon>Fungi</taxon>
        <taxon>Dikarya</taxon>
        <taxon>Basidiomycota</taxon>
        <taxon>Agaricomycotina</taxon>
        <taxon>Agaricomycetes</taxon>
        <taxon>Polyporales</taxon>
        <taxon>Polyporaceae</taxon>
        <taxon>Dichomitus</taxon>
    </lineage>
</organism>
<evidence type="ECO:0000256" key="6">
    <source>
        <dbReference type="SAM" id="Phobius"/>
    </source>
</evidence>
<evidence type="ECO:0000256" key="3">
    <source>
        <dbReference type="ARBA" id="ARBA00022989"/>
    </source>
</evidence>
<feature type="transmembrane region" description="Helical" evidence="6">
    <location>
        <begin position="110"/>
        <end position="131"/>
    </location>
</feature>
<evidence type="ECO:0000256" key="5">
    <source>
        <dbReference type="SAM" id="MobiDB-lite"/>
    </source>
</evidence>
<gene>
    <name evidence="7" type="ORF">BD311DRAFT_860795</name>
</gene>
<reference evidence="7" key="1">
    <citation type="submission" date="2019-01" db="EMBL/GenBank/DDBJ databases">
        <title>Draft genome sequences of three monokaryotic isolates of the white-rot basidiomycete fungus Dichomitus squalens.</title>
        <authorList>
            <consortium name="DOE Joint Genome Institute"/>
            <person name="Lopez S.C."/>
            <person name="Andreopoulos B."/>
            <person name="Pangilinan J."/>
            <person name="Lipzen A."/>
            <person name="Riley R."/>
            <person name="Ahrendt S."/>
            <person name="Ng V."/>
            <person name="Barry K."/>
            <person name="Daum C."/>
            <person name="Grigoriev I.V."/>
            <person name="Hilden K.S."/>
            <person name="Makela M.R."/>
            <person name="de Vries R.P."/>
        </authorList>
    </citation>
    <scope>NUCLEOTIDE SEQUENCE [LARGE SCALE GENOMIC DNA]</scope>
    <source>
        <strain evidence="7">OM18370.1</strain>
    </source>
</reference>
<name>A0A4Q9N7R7_9APHY</name>
<feature type="compositionally biased region" description="Low complexity" evidence="5">
    <location>
        <begin position="230"/>
        <end position="242"/>
    </location>
</feature>
<dbReference type="PANTHER" id="PTHR12570">
    <property type="match status" value="1"/>
</dbReference>
<accession>A0A4Q9N7R7</accession>
<protein>
    <recommendedName>
        <fullName evidence="8">Magnesium transporter NIPA-domain-containing protein</fullName>
    </recommendedName>
</protein>
<proteinExistence type="predicted"/>
<feature type="compositionally biased region" description="Polar residues" evidence="5">
    <location>
        <begin position="543"/>
        <end position="560"/>
    </location>
</feature>
<dbReference type="InterPro" id="IPR037185">
    <property type="entry name" value="EmrE-like"/>
</dbReference>
<comment type="subcellular location">
    <subcellularLocation>
        <location evidence="1">Membrane</location>
        <topology evidence="1">Multi-pass membrane protein</topology>
    </subcellularLocation>
</comment>
<evidence type="ECO:0000256" key="1">
    <source>
        <dbReference type="ARBA" id="ARBA00004141"/>
    </source>
</evidence>
<dbReference type="GO" id="GO:0016020">
    <property type="term" value="C:membrane"/>
    <property type="evidence" value="ECO:0007669"/>
    <property type="project" value="UniProtKB-SubCell"/>
</dbReference>
<feature type="region of interest" description="Disordered" evidence="5">
    <location>
        <begin position="406"/>
        <end position="445"/>
    </location>
</feature>
<feature type="transmembrane region" description="Helical" evidence="6">
    <location>
        <begin position="360"/>
        <end position="382"/>
    </location>
</feature>
<feature type="region of interest" description="Disordered" evidence="5">
    <location>
        <begin position="208"/>
        <end position="242"/>
    </location>
</feature>
<feature type="region of interest" description="Disordered" evidence="5">
    <location>
        <begin position="606"/>
        <end position="634"/>
    </location>
</feature>
<feature type="region of interest" description="Disordered" evidence="5">
    <location>
        <begin position="658"/>
        <end position="715"/>
    </location>
</feature>
<evidence type="ECO:0008006" key="8">
    <source>
        <dbReference type="Google" id="ProtNLM"/>
    </source>
</evidence>
<feature type="compositionally biased region" description="Basic and acidic residues" evidence="5">
    <location>
        <begin position="681"/>
        <end position="692"/>
    </location>
</feature>
<keyword evidence="2 6" id="KW-0812">Transmembrane</keyword>
<feature type="transmembrane region" description="Helical" evidence="6">
    <location>
        <begin position="83"/>
        <end position="103"/>
    </location>
</feature>
<feature type="transmembrane region" description="Helical" evidence="6">
    <location>
        <begin position="151"/>
        <end position="171"/>
    </location>
</feature>
<dbReference type="Proteomes" id="UP000292957">
    <property type="component" value="Unassembled WGS sequence"/>
</dbReference>
<dbReference type="InterPro" id="IPR008521">
    <property type="entry name" value="Mg_trans_NIPA"/>
</dbReference>
<feature type="transmembrane region" description="Helical" evidence="6">
    <location>
        <begin position="12"/>
        <end position="32"/>
    </location>
</feature>
<dbReference type="SUPFAM" id="SSF103481">
    <property type="entry name" value="Multidrug resistance efflux transporter EmrE"/>
    <property type="match status" value="1"/>
</dbReference>
<feature type="transmembrane region" description="Helical" evidence="6">
    <location>
        <begin position="302"/>
        <end position="321"/>
    </location>
</feature>
<evidence type="ECO:0000313" key="7">
    <source>
        <dbReference type="EMBL" id="TBU35261.1"/>
    </source>
</evidence>
<dbReference type="AlphaFoldDB" id="A0A4Q9N7R7"/>
<feature type="compositionally biased region" description="Polar residues" evidence="5">
    <location>
        <begin position="208"/>
        <end position="218"/>
    </location>
</feature>
<keyword evidence="3 6" id="KW-1133">Transmembrane helix</keyword>
<feature type="transmembrane region" description="Helical" evidence="6">
    <location>
        <begin position="56"/>
        <end position="77"/>
    </location>
</feature>
<dbReference type="GO" id="GO:0015095">
    <property type="term" value="F:magnesium ion transmembrane transporter activity"/>
    <property type="evidence" value="ECO:0007669"/>
    <property type="project" value="InterPro"/>
</dbReference>
<sequence>MTVDSSDPTISIPIGITIGLLASFIQSLGLTIQRKSHVLNQALPEQQQKVEHRRPLWLLGFAIFLSSNLFGSLVQIASLPVVILAPLGAVSLLWNAFFARLLLGDVFSPWMILGTLLIAGGAILIAVFGIVPEPTHSIEDLLRLFDRPAFIAYFSLLGFVVLVWLATAHAVEYYYYRRYKPVDISPPLSPLLVPYAAPSILTTATTANHALDPTSPTERTPLIDRKPQPRSKTPSPSPPGSVVSMIASPLSYASRSPRTPLFLAASYASISGIISGMCLIFAKSGVELLLLTLGGDNQFWRWQAWVLLLSLIVFALLQLWYMHKGLILADPTLVCPLAFCFYNLSSIVNGLIYFDQFSLLSTTHLLLVLLGIVVLLAGVYVISFPPEGGRGVDIGTWTEEESATELVNTGEESDIEAQDVEIYEDEPLPMGNEERPGSPRGRTQTHGLGLQVITEPPAPIVAPQLSPRPPSPSPRSCVRSPLSSRGHGRQQTDSALLTSTSRHSRSSYTASTGGPAGGDATATSDAHASPGTAARRRRRTTLEPGSSLSPNAQHPLSPSASALGGFSIGLSPISPGFSIVPRERRRRPSALPAVGSGLANSVHGGYGAADVPASPTPLPRGAGGDGANGGDAQTALGAGARRVPFGVGWRMRRVVSEGDAEGQRRGHAAAPAGQIEGLPEGTDRDLEWDAERGGAGTAQEEEQGSGGAGRRAKARWKWLQTVAERVVGGGGQDSG</sequence>
<dbReference type="OrthoDB" id="2504919at2759"/>
<dbReference type="Pfam" id="PF05653">
    <property type="entry name" value="Mg_trans_NIPA"/>
    <property type="match status" value="2"/>
</dbReference>
<evidence type="ECO:0000256" key="2">
    <source>
        <dbReference type="ARBA" id="ARBA00022692"/>
    </source>
</evidence>
<dbReference type="EMBL" id="ML143387">
    <property type="protein sequence ID" value="TBU35261.1"/>
    <property type="molecule type" value="Genomic_DNA"/>
</dbReference>
<evidence type="ECO:0000256" key="4">
    <source>
        <dbReference type="ARBA" id="ARBA00023136"/>
    </source>
</evidence>
<feature type="transmembrane region" description="Helical" evidence="6">
    <location>
        <begin position="333"/>
        <end position="354"/>
    </location>
</feature>
<feature type="compositionally biased region" description="Acidic residues" evidence="5">
    <location>
        <begin position="411"/>
        <end position="427"/>
    </location>
</feature>
<feature type="compositionally biased region" description="Pro residues" evidence="5">
    <location>
        <begin position="459"/>
        <end position="473"/>
    </location>
</feature>
<dbReference type="PANTHER" id="PTHR12570:SF86">
    <property type="entry name" value="ADR321CP"/>
    <property type="match status" value="1"/>
</dbReference>
<keyword evidence="4 6" id="KW-0472">Membrane</keyword>
<feature type="compositionally biased region" description="Low complexity" evidence="5">
    <location>
        <begin position="474"/>
        <end position="485"/>
    </location>
</feature>
<feature type="region of interest" description="Disordered" evidence="5">
    <location>
        <begin position="459"/>
        <end position="560"/>
    </location>
</feature>